<dbReference type="Proteomes" id="UP000050509">
    <property type="component" value="Unassembled WGS sequence"/>
</dbReference>
<feature type="domain" description="Phage capsid-like C-terminal" evidence="3">
    <location>
        <begin position="15"/>
        <end position="228"/>
    </location>
</feature>
<evidence type="ECO:0000313" key="5">
    <source>
        <dbReference type="Proteomes" id="UP000050509"/>
    </source>
</evidence>
<protein>
    <recommendedName>
        <fullName evidence="3">Phage capsid-like C-terminal domain-containing protein</fullName>
    </recommendedName>
</protein>
<evidence type="ECO:0000259" key="3">
    <source>
        <dbReference type="Pfam" id="PF05065"/>
    </source>
</evidence>
<dbReference type="Gene3D" id="3.30.2320.10">
    <property type="entry name" value="hypothetical protein PF0899 domain"/>
    <property type="match status" value="1"/>
</dbReference>
<proteinExistence type="predicted"/>
<evidence type="ECO:0000256" key="1">
    <source>
        <dbReference type="ARBA" id="ARBA00004328"/>
    </source>
</evidence>
<comment type="subcellular location">
    <subcellularLocation>
        <location evidence="1">Virion</location>
    </subcellularLocation>
</comment>
<evidence type="ECO:0000256" key="2">
    <source>
        <dbReference type="SAM" id="MobiDB-lite"/>
    </source>
</evidence>
<dbReference type="Gene3D" id="3.30.2400.10">
    <property type="entry name" value="Major capsid protein gp5"/>
    <property type="match status" value="1"/>
</dbReference>
<dbReference type="SUPFAM" id="SSF56563">
    <property type="entry name" value="Major capsid protein gp5"/>
    <property type="match status" value="1"/>
</dbReference>
<gene>
    <name evidence="4" type="ORF">SE17_19525</name>
</gene>
<name>A0A0P9FFA8_9CHLR</name>
<accession>A0A0P9FFA8</accession>
<dbReference type="InterPro" id="IPR024455">
    <property type="entry name" value="Phage_capsid"/>
</dbReference>
<dbReference type="NCBIfam" id="TIGR01554">
    <property type="entry name" value="major_cap_HK97"/>
    <property type="match status" value="1"/>
</dbReference>
<evidence type="ECO:0000313" key="4">
    <source>
        <dbReference type="EMBL" id="KPV51738.1"/>
    </source>
</evidence>
<reference evidence="4 5" key="1">
    <citation type="submission" date="2015-09" db="EMBL/GenBank/DDBJ databases">
        <title>Draft genome sequence of Kouleothrix aurantiaca JCM 19913.</title>
        <authorList>
            <person name="Hemp J."/>
        </authorList>
    </citation>
    <scope>NUCLEOTIDE SEQUENCE [LARGE SCALE GENOMIC DNA]</scope>
    <source>
        <strain evidence="4 5">COM-B</strain>
    </source>
</reference>
<feature type="non-terminal residue" evidence="4">
    <location>
        <position position="237"/>
    </location>
</feature>
<comment type="caution">
    <text evidence="4">The sequence shown here is derived from an EMBL/GenBank/DDBJ whole genome shotgun (WGS) entry which is preliminary data.</text>
</comment>
<feature type="region of interest" description="Disordered" evidence="2">
    <location>
        <begin position="194"/>
        <end position="237"/>
    </location>
</feature>
<dbReference type="Pfam" id="PF05065">
    <property type="entry name" value="Phage_capsid"/>
    <property type="match status" value="1"/>
</dbReference>
<dbReference type="AlphaFoldDB" id="A0A0P9FFA8"/>
<organism evidence="4 5">
    <name type="scientific">Kouleothrix aurantiaca</name>
    <dbReference type="NCBI Taxonomy" id="186479"/>
    <lineage>
        <taxon>Bacteria</taxon>
        <taxon>Bacillati</taxon>
        <taxon>Chloroflexota</taxon>
        <taxon>Chloroflexia</taxon>
        <taxon>Chloroflexales</taxon>
        <taxon>Roseiflexineae</taxon>
        <taxon>Roseiflexaceae</taxon>
        <taxon>Kouleothrix</taxon>
    </lineage>
</organism>
<dbReference type="InterPro" id="IPR054612">
    <property type="entry name" value="Phage_capsid-like_C"/>
</dbReference>
<dbReference type="EMBL" id="LJCR01000795">
    <property type="protein sequence ID" value="KPV51738.1"/>
    <property type="molecule type" value="Genomic_DNA"/>
</dbReference>
<sequence length="237" mass="25399">MPTYDAQISRAESQALIPEDVSHEILQAISRQSFVLQLASRLPDMPTKTRRLPVLSVLPTAYFVSGDTGLKQTTEVNWSNRYITAEEIAVIVPVPNVVLDDVDYDIWGEIRPHIETAFGRLIDQALLYGGMSGFAKPSNDWPDGIVKGATDGGLSVSLATAGDMYDAILGENGTFGKVEEAGYIVPGSIASPNAKAKMRGTRDNDGQPVFGRGAQSGQFELDGQPVVFPDNGAVDAT</sequence>
<keyword evidence="5" id="KW-1185">Reference proteome</keyword>